<accession>A0A6J5P5J5</accession>
<name>A0A6J5P5J5_9CAUD</name>
<organism evidence="1">
    <name type="scientific">uncultured Caudovirales phage</name>
    <dbReference type="NCBI Taxonomy" id="2100421"/>
    <lineage>
        <taxon>Viruses</taxon>
        <taxon>Duplodnaviria</taxon>
        <taxon>Heunggongvirae</taxon>
        <taxon>Uroviricota</taxon>
        <taxon>Caudoviricetes</taxon>
        <taxon>Peduoviridae</taxon>
        <taxon>Maltschvirus</taxon>
        <taxon>Maltschvirus maltsch</taxon>
    </lineage>
</organism>
<protein>
    <submittedName>
        <fullName evidence="1">Uncharacterized protein</fullName>
    </submittedName>
</protein>
<evidence type="ECO:0000313" key="1">
    <source>
        <dbReference type="EMBL" id="CAB4166773.1"/>
    </source>
</evidence>
<gene>
    <name evidence="1" type="ORF">UFOVP835_58</name>
</gene>
<reference evidence="1" key="1">
    <citation type="submission" date="2020-04" db="EMBL/GenBank/DDBJ databases">
        <authorList>
            <person name="Chiriac C."/>
            <person name="Salcher M."/>
            <person name="Ghai R."/>
            <person name="Kavagutti S V."/>
        </authorList>
    </citation>
    <scope>NUCLEOTIDE SEQUENCE</scope>
</reference>
<proteinExistence type="predicted"/>
<dbReference type="EMBL" id="LR796787">
    <property type="protein sequence ID" value="CAB4166773.1"/>
    <property type="molecule type" value="Genomic_DNA"/>
</dbReference>
<sequence length="204" mass="20836">MSNILAPNGIVTVTVPATESIAVYTQGQAQVSRRLGFPNYPDQTTLLGTVTNGQTVFGAYASGATIVIESTGGQPVYYEVGTAPVVTQGRLNVQQQVTPAVIADGGSMAFAAADLLSGIVTATPTAGRNIQLPTGANLDLASEFLVNDSVDWTLITLAAFALTVTANTGHTIVGGAATGAAAGNAARFRTRKTAADTFVTYRIA</sequence>